<dbReference type="SMART" id="SM00951">
    <property type="entry name" value="QLQ"/>
    <property type="match status" value="1"/>
</dbReference>
<evidence type="ECO:0000259" key="9">
    <source>
        <dbReference type="PROSITE" id="PS51667"/>
    </source>
</evidence>
<reference evidence="10 11" key="1">
    <citation type="journal article" date="2005" name="PLoS Biol.">
        <title>The genomes of Oryza sativa: a history of duplications.</title>
        <authorList>
            <person name="Yu J."/>
            <person name="Wang J."/>
            <person name="Lin W."/>
            <person name="Li S."/>
            <person name="Li H."/>
            <person name="Zhou J."/>
            <person name="Ni P."/>
            <person name="Dong W."/>
            <person name="Hu S."/>
            <person name="Zeng C."/>
            <person name="Zhang J."/>
            <person name="Zhang Y."/>
            <person name="Li R."/>
            <person name="Xu Z."/>
            <person name="Li S."/>
            <person name="Li X."/>
            <person name="Zheng H."/>
            <person name="Cong L."/>
            <person name="Lin L."/>
            <person name="Yin J."/>
            <person name="Geng J."/>
            <person name="Li G."/>
            <person name="Shi J."/>
            <person name="Liu J."/>
            <person name="Lv H."/>
            <person name="Li J."/>
            <person name="Wang J."/>
            <person name="Deng Y."/>
            <person name="Ran L."/>
            <person name="Shi X."/>
            <person name="Wang X."/>
            <person name="Wu Q."/>
            <person name="Li C."/>
            <person name="Ren X."/>
            <person name="Wang J."/>
            <person name="Wang X."/>
            <person name="Li D."/>
            <person name="Liu D."/>
            <person name="Zhang X."/>
            <person name="Ji Z."/>
            <person name="Zhao W."/>
            <person name="Sun Y."/>
            <person name="Zhang Z."/>
            <person name="Bao J."/>
            <person name="Han Y."/>
            <person name="Dong L."/>
            <person name="Ji J."/>
            <person name="Chen P."/>
            <person name="Wu S."/>
            <person name="Liu J."/>
            <person name="Xiao Y."/>
            <person name="Bu D."/>
            <person name="Tan J."/>
            <person name="Yang L."/>
            <person name="Ye C."/>
            <person name="Zhang J."/>
            <person name="Xu J."/>
            <person name="Zhou Y."/>
            <person name="Yu Y."/>
            <person name="Zhang B."/>
            <person name="Zhuang S."/>
            <person name="Wei H."/>
            <person name="Liu B."/>
            <person name="Lei M."/>
            <person name="Yu H."/>
            <person name="Li Y."/>
            <person name="Xu H."/>
            <person name="Wei S."/>
            <person name="He X."/>
            <person name="Fang L."/>
            <person name="Zhang Z."/>
            <person name="Zhang Y."/>
            <person name="Huang X."/>
            <person name="Su Z."/>
            <person name="Tong W."/>
            <person name="Li J."/>
            <person name="Tong Z."/>
            <person name="Li S."/>
            <person name="Ye J."/>
            <person name="Wang L."/>
            <person name="Fang L."/>
            <person name="Lei T."/>
            <person name="Chen C."/>
            <person name="Chen H."/>
            <person name="Xu Z."/>
            <person name="Li H."/>
            <person name="Huang H."/>
            <person name="Zhang F."/>
            <person name="Xu H."/>
            <person name="Li N."/>
            <person name="Zhao C."/>
            <person name="Li S."/>
            <person name="Dong L."/>
            <person name="Huang Y."/>
            <person name="Li L."/>
            <person name="Xi Y."/>
            <person name="Qi Q."/>
            <person name="Li W."/>
            <person name="Zhang B."/>
            <person name="Hu W."/>
            <person name="Zhang Y."/>
            <person name="Tian X."/>
            <person name="Jiao Y."/>
            <person name="Liang X."/>
            <person name="Jin J."/>
            <person name="Gao L."/>
            <person name="Zheng W."/>
            <person name="Hao B."/>
            <person name="Liu S."/>
            <person name="Wang W."/>
            <person name="Yuan L."/>
            <person name="Cao M."/>
            <person name="McDermott J."/>
            <person name="Samudrala R."/>
            <person name="Wang J."/>
            <person name="Wong G.K."/>
            <person name="Yang H."/>
        </authorList>
    </citation>
    <scope>NUCLEOTIDE SEQUENCE [LARGE SCALE GENOMIC DNA]</scope>
    <source>
        <strain evidence="11">cv. 93-11</strain>
    </source>
</reference>
<evidence type="ECO:0000256" key="3">
    <source>
        <dbReference type="ARBA" id="ARBA00023159"/>
    </source>
</evidence>
<feature type="short sequence motif" description="Bipartite nuclear localization signal" evidence="5">
    <location>
        <begin position="161"/>
        <end position="171"/>
    </location>
</feature>
<dbReference type="PANTHER" id="PTHR31602">
    <property type="entry name" value="GROWTH-REGULATING FACTOR 5"/>
    <property type="match status" value="1"/>
</dbReference>
<dbReference type="Pfam" id="PF08879">
    <property type="entry name" value="WRC"/>
    <property type="match status" value="1"/>
</dbReference>
<gene>
    <name evidence="10" type="ORF">OsI_38343</name>
</gene>
<dbReference type="InterPro" id="IPR031137">
    <property type="entry name" value="GRF"/>
</dbReference>
<keyword evidence="3 6" id="KW-0010">Activator</keyword>
<keyword evidence="6" id="KW-0805">Transcription regulation</keyword>
<comment type="similarity">
    <text evidence="2 6">Belongs to the GRF family.</text>
</comment>
<feature type="short sequence motif" description="Bipartite nuclear localization signal" evidence="5">
    <location>
        <begin position="189"/>
        <end position="196"/>
    </location>
</feature>
<comment type="domain">
    <text evidence="6">The QLQ domain and WRC domain may be involved in protein-protein interaction and DNA-binding, respectively.</text>
</comment>
<dbReference type="PROSITE" id="PS51667">
    <property type="entry name" value="WRC"/>
    <property type="match status" value="1"/>
</dbReference>
<comment type="subcellular location">
    <subcellularLocation>
        <location evidence="1 5 6">Nucleus</location>
    </subcellularLocation>
</comment>
<evidence type="ECO:0000256" key="4">
    <source>
        <dbReference type="ARBA" id="ARBA00023242"/>
    </source>
</evidence>
<dbReference type="HOGENOM" id="CLU_038207_1_0_1"/>
<evidence type="ECO:0000313" key="10">
    <source>
        <dbReference type="EMBL" id="EAY83127.1"/>
    </source>
</evidence>
<dbReference type="GO" id="GO:0006351">
    <property type="term" value="P:DNA-templated transcription"/>
    <property type="evidence" value="ECO:0007669"/>
    <property type="project" value="UniProtKB-UniRule"/>
</dbReference>
<evidence type="ECO:0000256" key="5">
    <source>
        <dbReference type="PROSITE-ProRule" id="PRU01002"/>
    </source>
</evidence>
<name>A2ZKJ3_ORYSI</name>
<dbReference type="InterPro" id="IPR014977">
    <property type="entry name" value="WRC_dom"/>
</dbReference>
<dbReference type="GO" id="GO:0005634">
    <property type="term" value="C:nucleus"/>
    <property type="evidence" value="ECO:0007669"/>
    <property type="project" value="UniProtKB-SubCell"/>
</dbReference>
<dbReference type="STRING" id="39946.A2ZKJ3"/>
<evidence type="ECO:0000256" key="6">
    <source>
        <dbReference type="RuleBase" id="RU367127"/>
    </source>
</evidence>
<feature type="domain" description="WRC" evidence="9">
    <location>
        <begin position="156"/>
        <end position="200"/>
    </location>
</feature>
<comment type="function">
    <text evidence="6">Transcription activator.</text>
</comment>
<evidence type="ECO:0000256" key="2">
    <source>
        <dbReference type="ARBA" id="ARBA00008122"/>
    </source>
</evidence>
<keyword evidence="6" id="KW-0804">Transcription</keyword>
<evidence type="ECO:0000313" key="11">
    <source>
        <dbReference type="Proteomes" id="UP000007015"/>
    </source>
</evidence>
<dbReference type="AlphaFoldDB" id="A2ZKJ3"/>
<organism evidence="10 11">
    <name type="scientific">Oryza sativa subsp. indica</name>
    <name type="common">Rice</name>
    <dbReference type="NCBI Taxonomy" id="39946"/>
    <lineage>
        <taxon>Eukaryota</taxon>
        <taxon>Viridiplantae</taxon>
        <taxon>Streptophyta</taxon>
        <taxon>Embryophyta</taxon>
        <taxon>Tracheophyta</taxon>
        <taxon>Spermatophyta</taxon>
        <taxon>Magnoliopsida</taxon>
        <taxon>Liliopsida</taxon>
        <taxon>Poales</taxon>
        <taxon>Poaceae</taxon>
        <taxon>BOP clade</taxon>
        <taxon>Oryzoideae</taxon>
        <taxon>Oryzeae</taxon>
        <taxon>Oryzinae</taxon>
        <taxon>Oryza</taxon>
        <taxon>Oryza sativa</taxon>
    </lineage>
</organism>
<evidence type="ECO:0000256" key="1">
    <source>
        <dbReference type="ARBA" id="ARBA00004123"/>
    </source>
</evidence>
<keyword evidence="4 5" id="KW-0539">Nucleus</keyword>
<dbReference type="GO" id="GO:0032502">
    <property type="term" value="P:developmental process"/>
    <property type="evidence" value="ECO:0007669"/>
    <property type="project" value="InterPro"/>
</dbReference>
<evidence type="ECO:0000256" key="7">
    <source>
        <dbReference type="SAM" id="MobiDB-lite"/>
    </source>
</evidence>
<feature type="domain" description="QLQ" evidence="8">
    <location>
        <begin position="86"/>
        <end position="121"/>
    </location>
</feature>
<dbReference type="EMBL" id="CM000137">
    <property type="protein sequence ID" value="EAY83127.1"/>
    <property type="molecule type" value="Genomic_DNA"/>
</dbReference>
<dbReference type="GO" id="GO:0005524">
    <property type="term" value="F:ATP binding"/>
    <property type="evidence" value="ECO:0007669"/>
    <property type="project" value="UniProtKB-UniRule"/>
</dbReference>
<accession>A2ZKJ3</accession>
<dbReference type="Proteomes" id="UP000007015">
    <property type="component" value="Chromosome 12"/>
</dbReference>
<dbReference type="PANTHER" id="PTHR31602:SF102">
    <property type="entry name" value="GROWTH-REGULATING FACTOR 7"/>
    <property type="match status" value="1"/>
</dbReference>
<sequence length="459" mass="48909">MATPTTNGSFLLGSGGYPGAQILSFSSSGHSGNEMCPLSPKMQSLLNPLEMALTLFTLPSSSERGLDCGSSDVARMQGVLARVRGPFTPTQWMELEHQALIYKHIVANAPVPAGLLLPIRRSLHPPVFPHFSSGGILGSSSLGWGSFQLGYSGSADSEPGRCRRTDGKKWRCSRDAVVDQKYCERHINRGRHRSRKHVEGQSSHAAKATVPAIAQPPIGASNGKLSGSHGVSNELTKTLATNRMMLDKANLIERSQDYTNQQHNILQNNTKGDNWSEEMSSQADYAVIPAGSLMNTPQSANLNPIPQQQRCKQSLFGKGIQHDDIQLSISIPVDNSDLPTNYNKAQMDHVVGGSSNGGNNTRASWIPGSWEASIGGPLGEFFTNTSSASDDKGKSRHPPSLNLLADGHTTSPQLQSPTGVLQMTSFSSVPSSTVSSPAGSLCNGLLTSGLVNAQTVQTL</sequence>
<dbReference type="Pfam" id="PF08880">
    <property type="entry name" value="QLQ"/>
    <property type="match status" value="1"/>
</dbReference>
<protein>
    <recommendedName>
        <fullName evidence="6">Growth-regulating factor</fullName>
    </recommendedName>
</protein>
<keyword evidence="11" id="KW-1185">Reference proteome</keyword>
<dbReference type="Gramene" id="BGIOSGA037400-TA">
    <property type="protein sequence ID" value="BGIOSGA037400-PA"/>
    <property type="gene ID" value="BGIOSGA037400"/>
</dbReference>
<dbReference type="PROSITE" id="PS51666">
    <property type="entry name" value="QLQ"/>
    <property type="match status" value="1"/>
</dbReference>
<dbReference type="GO" id="GO:0006355">
    <property type="term" value="P:regulation of DNA-templated transcription"/>
    <property type="evidence" value="ECO:0007669"/>
    <property type="project" value="InterPro"/>
</dbReference>
<dbReference type="OMA" id="QHDDIQL"/>
<evidence type="ECO:0000259" key="8">
    <source>
        <dbReference type="PROSITE" id="PS51666"/>
    </source>
</evidence>
<dbReference type="InterPro" id="IPR014978">
    <property type="entry name" value="Gln-Leu-Gln_QLQ"/>
</dbReference>
<proteinExistence type="inferred from homology"/>
<feature type="region of interest" description="Disordered" evidence="7">
    <location>
        <begin position="381"/>
        <end position="416"/>
    </location>
</feature>